<reference evidence="2 3" key="1">
    <citation type="submission" date="2015-11" db="EMBL/GenBank/DDBJ databases">
        <title>Draft Genome Sequence of the Strain BR 10423 (Rhizobium sp.) isolated from nodules of Mimosa pudica.</title>
        <authorList>
            <person name="Barauna A.C."/>
            <person name="Zilli J.E."/>
            <person name="Simoes-Araujo J.L."/>
            <person name="Reis V.M."/>
            <person name="James E.K."/>
            <person name="Reis F.B.Jr."/>
            <person name="Rouws L.F."/>
            <person name="Passos S.R."/>
            <person name="Gois S.R."/>
        </authorList>
    </citation>
    <scope>NUCLEOTIDE SEQUENCE [LARGE SCALE GENOMIC DNA]</scope>
    <source>
        <strain evidence="2 3">BR10423</strain>
    </source>
</reference>
<dbReference type="EMBL" id="LNCD01000088">
    <property type="protein sequence ID" value="KWV49712.1"/>
    <property type="molecule type" value="Genomic_DNA"/>
</dbReference>
<organism evidence="2 3">
    <name type="scientific">Rhizobium altiplani</name>
    <dbReference type="NCBI Taxonomy" id="1864509"/>
    <lineage>
        <taxon>Bacteria</taxon>
        <taxon>Pseudomonadati</taxon>
        <taxon>Pseudomonadota</taxon>
        <taxon>Alphaproteobacteria</taxon>
        <taxon>Hyphomicrobiales</taxon>
        <taxon>Rhizobiaceae</taxon>
        <taxon>Rhizobium/Agrobacterium group</taxon>
        <taxon>Rhizobium</taxon>
    </lineage>
</organism>
<feature type="compositionally biased region" description="Acidic residues" evidence="1">
    <location>
        <begin position="124"/>
        <end position="145"/>
    </location>
</feature>
<gene>
    <name evidence="2" type="ORF">AS026_10390</name>
</gene>
<dbReference type="OrthoDB" id="9784724at2"/>
<feature type="region of interest" description="Disordered" evidence="1">
    <location>
        <begin position="123"/>
        <end position="145"/>
    </location>
</feature>
<comment type="caution">
    <text evidence="2">The sequence shown here is derived from an EMBL/GenBank/DDBJ whole genome shotgun (WGS) entry which is preliminary data.</text>
</comment>
<sequence>MDSAKSVAANWRLIPKDHNIAPAETHILQAEQLCLRGMSAALLNTERRWSGVRPDDIALLNAALAGDTAATAVSHVASSQSVSQRTSAAPYGSRTVPSSSQPIAPLEKVPASVRTIAVAAPPVETEDGFDLDDEDEDEDEDEAELELQDSDKGLVEIVQLAAEERVATKEWRHKMIKQHVSIAELLVRFVGHDQPARLRQRNISEFRSMLFRLPKNHGKSPNDHIMPLSELLARATTLPPEEVGLSPATINRYMTQMGNIVDICKHAGFPFGNFEGVSGLRTKRKGDVRNERGRFSTEELQTIHLCLGLRSGQLETHQLNLPFRDS</sequence>
<proteinExistence type="predicted"/>
<protein>
    <recommendedName>
        <fullName evidence="4">Integrase</fullName>
    </recommendedName>
</protein>
<name>A0A120FJV4_9HYPH</name>
<feature type="region of interest" description="Disordered" evidence="1">
    <location>
        <begin position="83"/>
        <end position="103"/>
    </location>
</feature>
<keyword evidence="3" id="KW-1185">Reference proteome</keyword>
<accession>A0A120FJV4</accession>
<dbReference type="Proteomes" id="UP000068164">
    <property type="component" value="Unassembled WGS sequence"/>
</dbReference>
<evidence type="ECO:0008006" key="4">
    <source>
        <dbReference type="Google" id="ProtNLM"/>
    </source>
</evidence>
<evidence type="ECO:0000256" key="1">
    <source>
        <dbReference type="SAM" id="MobiDB-lite"/>
    </source>
</evidence>
<dbReference type="RefSeq" id="WP_062371703.1">
    <property type="nucleotide sequence ID" value="NZ_LNCD01000088.1"/>
</dbReference>
<evidence type="ECO:0000313" key="2">
    <source>
        <dbReference type="EMBL" id="KWV49712.1"/>
    </source>
</evidence>
<evidence type="ECO:0000313" key="3">
    <source>
        <dbReference type="Proteomes" id="UP000068164"/>
    </source>
</evidence>
<dbReference type="AlphaFoldDB" id="A0A120FJV4"/>